<dbReference type="SUPFAM" id="SSF53756">
    <property type="entry name" value="UDP-Glycosyltransferase/glycogen phosphorylase"/>
    <property type="match status" value="1"/>
</dbReference>
<dbReference type="Proteomes" id="UP001595729">
    <property type="component" value="Unassembled WGS sequence"/>
</dbReference>
<feature type="domain" description="Glycosyltransferase subfamily 4-like N-terminal" evidence="3">
    <location>
        <begin position="93"/>
        <end position="170"/>
    </location>
</feature>
<name>A0ABV7VZ71_9BURK</name>
<evidence type="ECO:0000259" key="3">
    <source>
        <dbReference type="Pfam" id="PF13439"/>
    </source>
</evidence>
<dbReference type="RefSeq" id="WP_382169600.1">
    <property type="nucleotide sequence ID" value="NZ_JBHRXX010000001.1"/>
</dbReference>
<dbReference type="CDD" id="cd03809">
    <property type="entry name" value="GT4_MtfB-like"/>
    <property type="match status" value="1"/>
</dbReference>
<dbReference type="Pfam" id="PF00534">
    <property type="entry name" value="Glycos_transf_1"/>
    <property type="match status" value="1"/>
</dbReference>
<protein>
    <submittedName>
        <fullName evidence="4">Glycosyltransferase family 4 protein</fullName>
    </submittedName>
</protein>
<dbReference type="Pfam" id="PF13439">
    <property type="entry name" value="Glyco_transf_4"/>
    <property type="match status" value="1"/>
</dbReference>
<organism evidence="4 5">
    <name type="scientific">Hydrogenophaga luteola</name>
    <dbReference type="NCBI Taxonomy" id="1591122"/>
    <lineage>
        <taxon>Bacteria</taxon>
        <taxon>Pseudomonadati</taxon>
        <taxon>Pseudomonadota</taxon>
        <taxon>Betaproteobacteria</taxon>
        <taxon>Burkholderiales</taxon>
        <taxon>Comamonadaceae</taxon>
        <taxon>Hydrogenophaga</taxon>
    </lineage>
</organism>
<dbReference type="InterPro" id="IPR028098">
    <property type="entry name" value="Glyco_trans_4-like_N"/>
</dbReference>
<proteinExistence type="predicted"/>
<feature type="domain" description="Glycosyl transferase family 1" evidence="2">
    <location>
        <begin position="189"/>
        <end position="327"/>
    </location>
</feature>
<gene>
    <name evidence="4" type="ORF">ACFOPI_00265</name>
</gene>
<evidence type="ECO:0000313" key="5">
    <source>
        <dbReference type="Proteomes" id="UP001595729"/>
    </source>
</evidence>
<accession>A0ABV7VZ71</accession>
<evidence type="ECO:0000256" key="1">
    <source>
        <dbReference type="ARBA" id="ARBA00022679"/>
    </source>
</evidence>
<dbReference type="PANTHER" id="PTHR46401:SF2">
    <property type="entry name" value="GLYCOSYLTRANSFERASE WBBK-RELATED"/>
    <property type="match status" value="1"/>
</dbReference>
<evidence type="ECO:0000313" key="4">
    <source>
        <dbReference type="EMBL" id="MFC3682002.1"/>
    </source>
</evidence>
<dbReference type="PANTHER" id="PTHR46401">
    <property type="entry name" value="GLYCOSYLTRANSFERASE WBBK-RELATED"/>
    <property type="match status" value="1"/>
</dbReference>
<comment type="caution">
    <text evidence="4">The sequence shown here is derived from an EMBL/GenBank/DDBJ whole genome shotgun (WGS) entry which is preliminary data.</text>
</comment>
<keyword evidence="1" id="KW-0808">Transferase</keyword>
<dbReference type="EMBL" id="JBHRXX010000001">
    <property type="protein sequence ID" value="MFC3682002.1"/>
    <property type="molecule type" value="Genomic_DNA"/>
</dbReference>
<dbReference type="InterPro" id="IPR001296">
    <property type="entry name" value="Glyco_trans_1"/>
</dbReference>
<evidence type="ECO:0000259" key="2">
    <source>
        <dbReference type="Pfam" id="PF00534"/>
    </source>
</evidence>
<dbReference type="Gene3D" id="3.40.50.2000">
    <property type="entry name" value="Glycogen Phosphorylase B"/>
    <property type="match status" value="2"/>
</dbReference>
<keyword evidence="5" id="KW-1185">Reference proteome</keyword>
<reference evidence="5" key="1">
    <citation type="journal article" date="2019" name="Int. J. Syst. Evol. Microbiol.">
        <title>The Global Catalogue of Microorganisms (GCM) 10K type strain sequencing project: providing services to taxonomists for standard genome sequencing and annotation.</title>
        <authorList>
            <consortium name="The Broad Institute Genomics Platform"/>
            <consortium name="The Broad Institute Genome Sequencing Center for Infectious Disease"/>
            <person name="Wu L."/>
            <person name="Ma J."/>
        </authorList>
    </citation>
    <scope>NUCLEOTIDE SEQUENCE [LARGE SCALE GENOMIC DNA]</scope>
    <source>
        <strain evidence="5">KCTC 42501</strain>
    </source>
</reference>
<sequence length="363" mass="38793">MNTQAPPGVLINGRFLSAAPTAVHRVAYELTRALGELPQRPQVSIAVPPGARLAWPAPNLPVRETGRLHGIAWEQLFLPQAARGQLLLGFCNMAPFSVRAGLTMVHDAQVFTTPRSYGQVRSAWARLHIRRAGAAQRGLLTVSEFAKRELVSLGIAPPERIHVVHNGVDHVRRISRDDTVLGRLGLSPRRYALALANVQPHKNIGLLLRAFARPGLAGLPLVLTGRARAADFAAAGWSLPANTVFAGYVSEGEMTSLQAHALAVCTPSLTEGFGLPPVEGLMLGTPALIAPCGALPEVCGPGALQVDPHDPVAWEGALLRLQNDPALWQGLADAGQIYAARFTWEAAARKLVEVIAQVTAQWP</sequence>